<name>A0AC61RD66_9BACT</name>
<proteinExistence type="predicted"/>
<evidence type="ECO:0000313" key="1">
    <source>
        <dbReference type="EMBL" id="TGY76308.1"/>
    </source>
</evidence>
<sequence>MPEHTLHIKNMVCRRCVMTVEDICRELGLKDARVELGSITLSDSPDQSTLDNLYGRLRDVGFEPLKSPELTTVERIKRAIRHYARHNHDDGKIKLSAYLEDAVKLDFRHLSRLFSSIEGRTIQSYLMSQRMEYVKELLFDNELSLAQIADVAGFSSVAHLSRAFKKSQGMTISEFKDSGQRTGIDEV</sequence>
<keyword evidence="2" id="KW-1185">Reference proteome</keyword>
<dbReference type="Proteomes" id="UP000306319">
    <property type="component" value="Unassembled WGS sequence"/>
</dbReference>
<reference evidence="1" key="1">
    <citation type="submission" date="2019-04" db="EMBL/GenBank/DDBJ databases">
        <title>Microbes associate with the intestines of laboratory mice.</title>
        <authorList>
            <person name="Navarre W."/>
            <person name="Wong E."/>
            <person name="Huang K."/>
            <person name="Tropini C."/>
            <person name="Ng K."/>
            <person name="Yu B."/>
        </authorList>
    </citation>
    <scope>NUCLEOTIDE SEQUENCE</scope>
    <source>
        <strain evidence="1">NM04_E33</strain>
    </source>
</reference>
<comment type="caution">
    <text evidence="1">The sequence shown here is derived from an EMBL/GenBank/DDBJ whole genome shotgun (WGS) entry which is preliminary data.</text>
</comment>
<accession>A0AC61RD66</accession>
<gene>
    <name evidence="1" type="ORF">E5331_18435</name>
</gene>
<dbReference type="EMBL" id="SRYB01000042">
    <property type="protein sequence ID" value="TGY76308.1"/>
    <property type="molecule type" value="Genomic_DNA"/>
</dbReference>
<organism evidence="1 2">
    <name type="scientific">Lepagella muris</name>
    <dbReference type="NCBI Taxonomy" id="3032870"/>
    <lineage>
        <taxon>Bacteria</taxon>
        <taxon>Pseudomonadati</taxon>
        <taxon>Bacteroidota</taxon>
        <taxon>Bacteroidia</taxon>
        <taxon>Bacteroidales</taxon>
        <taxon>Muribaculaceae</taxon>
        <taxon>Lepagella</taxon>
    </lineage>
</organism>
<evidence type="ECO:0000313" key="2">
    <source>
        <dbReference type="Proteomes" id="UP000306319"/>
    </source>
</evidence>
<protein>
    <submittedName>
        <fullName evidence="1">Helix-turn-helix domain-containing protein</fullName>
    </submittedName>
</protein>